<name>A0A6C0EHF5_9ZZZZ</name>
<evidence type="ECO:0000313" key="1">
    <source>
        <dbReference type="EMBL" id="QHT28604.1"/>
    </source>
</evidence>
<sequence>MFAEDIFAEEINENGINENEESHTNDKLHILLNILKETYPELNTLVNENNDLNLPELVNSEIFDKLVVNKKLKDIIKSGVKHSSKLGLGLGETGKEKGIGKSLNTDDITLFIPEFKKYIKNNTKNKAINNILNILETDDKTVKSKTLNTLFSDYEVEKTLEELITDLYRLHKPKTYAKSIEESSLNIKETLYDIYDKLVLYSFKNNALLRIIPQIKNIVYLKPLNKSKILNIYGSIDNNNKSKYDILLLDKLINITNSSIKNIKDKEYSNFNILKGIKDKNITPKDLSSYLLNNSNKLLNNQVENSHMIIILSDYVLNSISKKSISTPTHGLTFSLLLSVMDPKTFNRFVYTVQRDFIKPNTNPLFNTIKEELEIKSIDDDPEYGGRMRKRLNRSYDFPIRKRAIKRITKTMKENHTFNKHLELLDKTITDNITTKQIIKNYST</sequence>
<organism evidence="1">
    <name type="scientific">viral metagenome</name>
    <dbReference type="NCBI Taxonomy" id="1070528"/>
    <lineage>
        <taxon>unclassified sequences</taxon>
        <taxon>metagenomes</taxon>
        <taxon>organismal metagenomes</taxon>
    </lineage>
</organism>
<reference evidence="1" key="1">
    <citation type="journal article" date="2020" name="Nature">
        <title>Giant virus diversity and host interactions through global metagenomics.</title>
        <authorList>
            <person name="Schulz F."/>
            <person name="Roux S."/>
            <person name="Paez-Espino D."/>
            <person name="Jungbluth S."/>
            <person name="Walsh D.A."/>
            <person name="Denef V.J."/>
            <person name="McMahon K.D."/>
            <person name="Konstantinidis K.T."/>
            <person name="Eloe-Fadrosh E.A."/>
            <person name="Kyrpides N.C."/>
            <person name="Woyke T."/>
        </authorList>
    </citation>
    <scope>NUCLEOTIDE SEQUENCE</scope>
    <source>
        <strain evidence="1">GVMAG-M-3300001351-8</strain>
    </source>
</reference>
<proteinExistence type="predicted"/>
<accession>A0A6C0EHF5</accession>
<dbReference type="EMBL" id="MN738863">
    <property type="protein sequence ID" value="QHT28604.1"/>
    <property type="molecule type" value="Genomic_DNA"/>
</dbReference>
<protein>
    <submittedName>
        <fullName evidence="1">Uncharacterized protein</fullName>
    </submittedName>
</protein>
<dbReference type="AlphaFoldDB" id="A0A6C0EHF5"/>